<dbReference type="InterPro" id="IPR002731">
    <property type="entry name" value="ATPase_BadF"/>
</dbReference>
<evidence type="ECO:0000313" key="7">
    <source>
        <dbReference type="Proteomes" id="UP001565220"/>
    </source>
</evidence>
<feature type="domain" description="ATPase BadF/BadG/BcrA/BcrD type" evidence="5">
    <location>
        <begin position="305"/>
        <end position="553"/>
    </location>
</feature>
<keyword evidence="3" id="KW-0408">Iron</keyword>
<evidence type="ECO:0000256" key="1">
    <source>
        <dbReference type="ARBA" id="ARBA00001966"/>
    </source>
</evidence>
<dbReference type="InterPro" id="IPR008275">
    <property type="entry name" value="CoA_E_activase_dom"/>
</dbReference>
<comment type="caution">
    <text evidence="6">The sequence shown here is derived from an EMBL/GenBank/DDBJ whole genome shotgun (WGS) entry which is preliminary data.</text>
</comment>
<dbReference type="Gene3D" id="3.30.420.40">
    <property type="match status" value="2"/>
</dbReference>
<keyword evidence="2" id="KW-0479">Metal-binding</keyword>
<evidence type="ECO:0000256" key="3">
    <source>
        <dbReference type="ARBA" id="ARBA00023004"/>
    </source>
</evidence>
<dbReference type="CDD" id="cd24036">
    <property type="entry name" value="ASKHA_NBD_BcrAD_BadFG_HgdC_HadI"/>
    <property type="match status" value="1"/>
</dbReference>
<dbReference type="EMBL" id="JBGFFE010000009">
    <property type="protein sequence ID" value="MEY8763592.1"/>
    <property type="molecule type" value="Genomic_DNA"/>
</dbReference>
<dbReference type="RefSeq" id="WP_369868886.1">
    <property type="nucleotide sequence ID" value="NZ_JBGFFE010000009.1"/>
</dbReference>
<evidence type="ECO:0000313" key="6">
    <source>
        <dbReference type="EMBL" id="MEY8763592.1"/>
    </source>
</evidence>
<keyword evidence="7" id="KW-1185">Reference proteome</keyword>
<dbReference type="InterPro" id="IPR051805">
    <property type="entry name" value="Dehydratase_Activator_Redct"/>
</dbReference>
<dbReference type="Pfam" id="PF01869">
    <property type="entry name" value="BcrAD_BadFG"/>
    <property type="match status" value="1"/>
</dbReference>
<comment type="cofactor">
    <cofactor evidence="1">
        <name>[4Fe-4S] cluster</name>
        <dbReference type="ChEBI" id="CHEBI:49883"/>
    </cofactor>
</comment>
<dbReference type="Gene3D" id="3.40.50.11890">
    <property type="match status" value="1"/>
</dbReference>
<dbReference type="Proteomes" id="UP001565220">
    <property type="component" value="Unassembled WGS sequence"/>
</dbReference>
<organism evidence="6 7">
    <name type="scientific">Clostridium lapidicellarium</name>
    <dbReference type="NCBI Taxonomy" id="3240931"/>
    <lineage>
        <taxon>Bacteria</taxon>
        <taxon>Bacillati</taxon>
        <taxon>Bacillota</taxon>
        <taxon>Clostridia</taxon>
        <taxon>Eubacteriales</taxon>
        <taxon>Clostridiaceae</taxon>
        <taxon>Clostridium</taxon>
    </lineage>
</organism>
<proteinExistence type="predicted"/>
<protein>
    <submittedName>
        <fullName evidence="6">Acyl-CoA dehydratase activase</fullName>
    </submittedName>
</protein>
<dbReference type="PANTHER" id="PTHR32329:SF2">
    <property type="entry name" value="BIFUNCTIONAL PROTEIN [INCLUDES 2-HYDROXYACYL-COA DEHYDRATASE (N-TER) AND ITS ACTIVATOR DOMAIN (C_TERM)"/>
    <property type="match status" value="1"/>
</dbReference>
<sequence>MIGYVCKYTPSHIINSFGEKAVKISPEVSGFDKAETLMHPNICTYAKAVLEECIDSELRNLVLVNCCDSIKRLYDVAKDSAEFKYVYLIDVPRKRNRASDLMMKNEILKFIRSMEEFTGKKFDEDRFIGLVNGGGKSGRTAKKSDDIRIALMGSRMKDSTLGQIEKAGASVDFDFTCTGNFTRSTVLDKNEDFLLSYASFLLNSFPCMRMVDNSDRIEILSENLKGLDGIIYHTTKFCDAYSFEYAVLKKKVPIPMLKIETDYTKEGEGQVKTRIEAFVETVKSRNAQHVKNHPAGIKDDILVAGIDSGSTSTNVVIMDKNKKVLSYSIVRTGAKSQSGAERAMEEALKKLDIERGRLSKIISTGYGRVSIPFADREITEITCHGKAAYFLNNRVRTVIDIGGQDSKVIRLDDRGKVVDFAMNDKCAAGTGRFIEMMSRTLEVPLDEMGEKSLNWKEDIDITSMCTVFAESEVVSLVAQNKEIADIIHGLNKAVAAKTLSLLNRVGKKGDYMMTGGVAKNVGIVKCLEEKLGDNIFIPKEPQIVGAIGAALAALESI</sequence>
<evidence type="ECO:0000259" key="5">
    <source>
        <dbReference type="Pfam" id="PF01869"/>
    </source>
</evidence>
<reference evidence="6 7" key="1">
    <citation type="submission" date="2024-08" db="EMBL/GenBank/DDBJ databases">
        <title>Clostridium lapicellarii sp. nov., and Clostridium renhuaiense sp. nov., two species isolated from the mud in a fermentation cellar used for producing sauce-flavour Chinese liquors.</title>
        <authorList>
            <person name="Yang F."/>
            <person name="Wang H."/>
            <person name="Chen L.Q."/>
            <person name="Zhou N."/>
            <person name="Lu J.J."/>
            <person name="Pu X.X."/>
            <person name="Wan B."/>
            <person name="Wang L."/>
            <person name="Liu S.J."/>
        </authorList>
    </citation>
    <scope>NUCLEOTIDE SEQUENCE [LARGE SCALE GENOMIC DNA]</scope>
    <source>
        <strain evidence="6 7">MT-113</strain>
    </source>
</reference>
<gene>
    <name evidence="6" type="ORF">AB8S09_08060</name>
</gene>
<dbReference type="NCBIfam" id="TIGR00241">
    <property type="entry name" value="CoA_E_activ"/>
    <property type="match status" value="1"/>
</dbReference>
<dbReference type="InterPro" id="IPR010327">
    <property type="entry name" value="FldB/FldC_alpha/beta"/>
</dbReference>
<accession>A0ABV4DXU6</accession>
<evidence type="ECO:0000256" key="2">
    <source>
        <dbReference type="ARBA" id="ARBA00022723"/>
    </source>
</evidence>
<dbReference type="PANTHER" id="PTHR32329">
    <property type="entry name" value="BIFUNCTIONAL PROTEIN [INCLUDES 2-HYDROXYACYL-COA DEHYDRATASE (N-TER) AND ITS ACTIVATOR DOMAIN (C_TERM)-RELATED"/>
    <property type="match status" value="1"/>
</dbReference>
<keyword evidence="4" id="KW-0411">Iron-sulfur</keyword>
<evidence type="ECO:0000256" key="4">
    <source>
        <dbReference type="ARBA" id="ARBA00023014"/>
    </source>
</evidence>
<dbReference type="Pfam" id="PF06050">
    <property type="entry name" value="HGD-D"/>
    <property type="match status" value="2"/>
</dbReference>
<dbReference type="InterPro" id="IPR043129">
    <property type="entry name" value="ATPase_NBD"/>
</dbReference>
<dbReference type="SUPFAM" id="SSF53067">
    <property type="entry name" value="Actin-like ATPase domain"/>
    <property type="match status" value="1"/>
</dbReference>
<dbReference type="Gene3D" id="3.40.50.11900">
    <property type="match status" value="1"/>
</dbReference>
<name>A0ABV4DXU6_9CLOT</name>